<evidence type="ECO:0000259" key="23">
    <source>
        <dbReference type="Pfam" id="PF00946"/>
    </source>
</evidence>
<comment type="catalytic activity">
    <reaction evidence="16">
        <text>a 5'-end triphospho-adenylyl-adenylyl-cytidylyl-adenosine in mRNA + GDP + H(+) = a 5'-end (5'-triphosphoguanosine)-adenylyl-adenylyl-cytidylyl-adenosine in mRNA + diphosphate</text>
        <dbReference type="Rhea" id="RHEA:65436"/>
        <dbReference type="Rhea" id="RHEA-COMP:16797"/>
        <dbReference type="Rhea" id="RHEA-COMP:16799"/>
        <dbReference type="ChEBI" id="CHEBI:15378"/>
        <dbReference type="ChEBI" id="CHEBI:33019"/>
        <dbReference type="ChEBI" id="CHEBI:58189"/>
        <dbReference type="ChEBI" id="CHEBI:156484"/>
        <dbReference type="ChEBI" id="CHEBI:156503"/>
        <dbReference type="EC" id="2.7.7.88"/>
    </reaction>
</comment>
<evidence type="ECO:0000313" key="25">
    <source>
        <dbReference type="EMBL" id="DAZ90635.1"/>
    </source>
</evidence>
<dbReference type="Pfam" id="PF14318">
    <property type="entry name" value="Mononeg_mRNAcap"/>
    <property type="match status" value="1"/>
</dbReference>
<evidence type="ECO:0000259" key="24">
    <source>
        <dbReference type="Pfam" id="PF14318"/>
    </source>
</evidence>
<evidence type="ECO:0000256" key="3">
    <source>
        <dbReference type="ARBA" id="ARBA00012494"/>
    </source>
</evidence>
<protein>
    <recommendedName>
        <fullName evidence="3">RNA-directed RNA polymerase</fullName>
        <ecNumber evidence="3">2.7.7.48</ecNumber>
    </recommendedName>
    <alternativeName>
        <fullName evidence="19">Replicase</fullName>
    </alternativeName>
    <alternativeName>
        <fullName evidence="18">Transcriptase</fullName>
    </alternativeName>
</protein>
<evidence type="ECO:0000256" key="9">
    <source>
        <dbReference type="ARBA" id="ARBA00022741"/>
    </source>
</evidence>
<name>A0A9N6YJ63_9RHAB</name>
<keyword evidence="15" id="KW-0511">Multifunctional enzyme</keyword>
<evidence type="ECO:0000256" key="5">
    <source>
        <dbReference type="ARBA" id="ARBA00022664"/>
    </source>
</evidence>
<keyword evidence="14" id="KW-1035">Host cytoplasm</keyword>
<keyword evidence="9" id="KW-0547">Nucleotide-binding</keyword>
<evidence type="ECO:0000256" key="17">
    <source>
        <dbReference type="ARBA" id="ARBA00024499"/>
    </source>
</evidence>
<evidence type="ECO:0000256" key="7">
    <source>
        <dbReference type="ARBA" id="ARBA00022691"/>
    </source>
</evidence>
<dbReference type="EC" id="2.7.7.48" evidence="3"/>
<keyword evidence="12" id="KW-0693">Viral RNA replication</keyword>
<keyword evidence="11" id="KW-0946">Virion</keyword>
<evidence type="ECO:0000256" key="11">
    <source>
        <dbReference type="ARBA" id="ARBA00022844"/>
    </source>
</evidence>
<feature type="domain" description="RdRp catalytic" evidence="23">
    <location>
        <begin position="171"/>
        <end position="1060"/>
    </location>
</feature>
<dbReference type="Pfam" id="PF00946">
    <property type="entry name" value="Mononeg_RNA_pol"/>
    <property type="match status" value="1"/>
</dbReference>
<evidence type="ECO:0000256" key="8">
    <source>
        <dbReference type="ARBA" id="ARBA00022695"/>
    </source>
</evidence>
<evidence type="ECO:0000256" key="14">
    <source>
        <dbReference type="ARBA" id="ARBA00023200"/>
    </source>
</evidence>
<dbReference type="InterPro" id="IPR014023">
    <property type="entry name" value="Mononeg_RNA_pol_cat"/>
</dbReference>
<evidence type="ECO:0000256" key="4">
    <source>
        <dbReference type="ARBA" id="ARBA00022484"/>
    </source>
</evidence>
<proteinExistence type="predicted"/>
<evidence type="ECO:0000256" key="6">
    <source>
        <dbReference type="ARBA" id="ARBA00022679"/>
    </source>
</evidence>
<evidence type="ECO:0000256" key="20">
    <source>
        <dbReference type="ARBA" id="ARBA00047332"/>
    </source>
</evidence>
<sequence length="2027" mass="233219">MIDINATFRRQTLFGDEEEEVQDEEMLIDFHLGNAINLDVVESVVLDKDQGYRLFVPNYDIDSWNQISKLIPVGYDKHIGFLAITCKLLKLKSCETLLKPTLYKELTRIVGVALEQRGINIPLVQNLPGLINSKIMVSAIYDKLFHRVLMSIATLSETLRKQSHQIFSAVSIAADQFAYTDLLPGELNCVLITGRNFSCIIDHDKREVHIGNYDSVLLLMDTLGQRLCAEIGCQFTKISNTPGCIDIEVLREIIFIGDSVLQIMGNDGYEVIALFEATVVSVILYRSPDGINDSEEFFNNCMKELVDVANTNIYVLDIIKLWSDLLTILGKVPMEWLSNIFCLYRIWGHPRVNIKEGMEKVYSKGTKRKITLSHSKDIVLCQFKHMFLYNYLKRHAEYPPFSIDDRKSPESSYVLSRLQSGQTVIPNRSGYNVWDYEHVTIEPIWKIPETYDVFHILNDKAVSPNRSELYQSVKQGKGTALGTLRRGIIRWMEGESIRCKQFLEHIDQEGLDEDSCIIGMYEKEREIKVKARMFSLMSEKMRMYFVLTEELIAKHILSYFPEITMKDPLNVQQRKIWKVGGKGQNKYNPNINIDFEKWNLNMRDEFTGGLFKQFDRIFGFSNLISRTHEIFKKSFIYSSSGKYNPKINETGFVMDPPMAYTGHLGGFEGLRQKGWTIATVVLLAYTAYSNSIQMCLLGQGDNQVLKLYMPIKKWNNLNYTEEARIQESRELTNKYIKEMHVNFTDAGLPIKIRETWVSTRLFMYGKSMYLNGECQPQWMKKLLRTYALTNEGTMTMSGMIGTIATNMAAAAGASSHPDIMYALFLYMAEWTADFVFTYHPFTRETLEPGKIYEFYIPGDRKLYKTDPLCIKRLMTTMLMIPTAAGGSVTQPLTGFIFRGFPDHASEAYTWIKLLKSVKSPFQSLFENWYSFLPNDTIEADMLVQSPWSLNHKKLPTPGIQSREMVRDWMVSGRFRKNRFLRNMKSIDLSFDRKAICKELLTDPMNPLVTYEIYNTFPQPYCDSVLRRLEGTRSVRKLAMRERYTKPIVLKLMGLESRYTYYLMWRGEVKGRVFSECATQQTRMARDIGWGRTINGLTTPHPYEYLYDKVCSGFSPDCDGDDYIMAKYVENGDFPPYLGSRVKTKVVSLQDENARTEPLVSTGARMARYLKWLNIGQNLIDVIVKCVESVCDVSIYDNFFDTDDTSGYTGSIEHRFNPAAASDGCFINYAPQVGSKVFMSSDHMPKYGKGKVNHTMHFQATYSALQYNTAMGKSPCSVHHHLICETCIVPCKEEIGDIRTDHRYIDHAFNQNIMPVIRDTIGYISERPKDIIFNPRRTRLIGRHVDLETEHNLSKKAYYGCLLLLGIKCASSLLIKGHGDQGGLGLDDLQSYPRIYSYKLYTNHVLDITSSVLLYLQCLRSEREPLGTGLFDARERVSRILDHSLLDKYKEIGSLCLGRTIKGTSEILDPIICTTYPEGPEDFIKGVRYRLIQHLDKTIELMKFPMATLCIPELDCNEREHKLILGYLIYAHEQCWRCASVGELPPGIWETNCREGHVEKYLRKLGVSTTTLDRLFKEISLKQKRVSPIIAVPKMESVTTLTDVKFLDLTFFFNLEMSIHLHKSKKVMLPTASVYKWAAVSKSLEFINPKNVIVLGDGTGGTSYVHAHIWPEARIYPMSKLEHYKAIPQDLMSIYPYLSRNLKNIEYGLIETIPDDIRNQFWPFYMSEAVSKFGGNTLVVVDIEGISQDEIMMQLLRLYSESDVSLLIKIYKHDFPWEQLSGLGFQMIITPFAHMEYQEMFIFIGPWSLDDHIQSDEQIFSLETALSDKANLELSLAGLIDLSKRMARHHLMSLYLNIKECLCFGDGEQLIAETLFHINKRYRFPQDKLRKKDYRNLTDGIYEKILRALKIIILSMSENINIDKAYWFTNMSIIRCPKGTRYPGLPQLKLIMAFGKSRYKEMTKKDYQVAYILRNNRNGKLFSFTTINSVYDLALIPGVNRRSVLPEGLISCIDQLENQSDLSGQKFT</sequence>
<dbReference type="InterPro" id="IPR026890">
    <property type="entry name" value="Mononeg_mRNAcap"/>
</dbReference>
<keyword evidence="10" id="KW-0067">ATP-binding</keyword>
<dbReference type="GO" id="GO:0004482">
    <property type="term" value="F:mRNA 5'-cap (guanine-N7-)-methyltransferase activity"/>
    <property type="evidence" value="ECO:0007669"/>
    <property type="project" value="InterPro"/>
</dbReference>
<keyword evidence="7" id="KW-0949">S-adenosyl-L-methionine</keyword>
<dbReference type="GO" id="GO:0044423">
    <property type="term" value="C:virion component"/>
    <property type="evidence" value="ECO:0007669"/>
    <property type="project" value="UniProtKB-KW"/>
</dbReference>
<evidence type="ECO:0000256" key="22">
    <source>
        <dbReference type="ARBA" id="ARBA00048548"/>
    </source>
</evidence>
<evidence type="ECO:0000256" key="16">
    <source>
        <dbReference type="ARBA" id="ARBA00024494"/>
    </source>
</evidence>
<comment type="catalytic activity">
    <reaction evidence="20">
        <text>a 5'-end (5'-triphosphoguanosine)-adenylyl-adenylyl-cytidylyl-adenosine in mRNA + S-adenosyl-L-methionine = a 5'-end (5'-triphosphoguanosine)-(2'-O-methyladenylyl)-adenylyl-cytidylyl-adenosine in mRNA + S-adenosyl-L-homocysteine + H(+)</text>
        <dbReference type="Rhea" id="RHEA:65380"/>
        <dbReference type="Rhea" id="RHEA-COMP:16797"/>
        <dbReference type="Rhea" id="RHEA-COMP:16801"/>
        <dbReference type="ChEBI" id="CHEBI:15378"/>
        <dbReference type="ChEBI" id="CHEBI:57856"/>
        <dbReference type="ChEBI" id="CHEBI:59789"/>
        <dbReference type="ChEBI" id="CHEBI:156482"/>
        <dbReference type="ChEBI" id="CHEBI:156484"/>
    </reaction>
</comment>
<comment type="subcellular location">
    <subcellularLocation>
        <location evidence="1">Host cytoplasm</location>
    </subcellularLocation>
    <subcellularLocation>
        <location evidence="2">Virion</location>
    </subcellularLocation>
</comment>
<comment type="catalytic activity">
    <reaction evidence="21">
        <text>a 5'-end (5'-triphosphoguanosine)-adenylyl-adenylyl-cytidylyl-adenosine in mRNA + 2 S-adenosyl-L-methionine = a 5'-end (N(7)-methyl 5'-triphosphoguanosine)-(2'-O-methyladenylyl)-adenylyl-cytidylyl-adenosine in mRNA + 2 S-adenosyl-L-homocysteine + H(+)</text>
        <dbReference type="Rhea" id="RHEA:65376"/>
        <dbReference type="Rhea" id="RHEA-COMP:16797"/>
        <dbReference type="Rhea" id="RHEA-COMP:16798"/>
        <dbReference type="ChEBI" id="CHEBI:15378"/>
        <dbReference type="ChEBI" id="CHEBI:57856"/>
        <dbReference type="ChEBI" id="CHEBI:59789"/>
        <dbReference type="ChEBI" id="CHEBI:156483"/>
        <dbReference type="ChEBI" id="CHEBI:156484"/>
        <dbReference type="EC" id="2.1.1.375"/>
    </reaction>
</comment>
<dbReference type="GO" id="GO:0005524">
    <property type="term" value="F:ATP binding"/>
    <property type="evidence" value="ECO:0007669"/>
    <property type="project" value="UniProtKB-KW"/>
</dbReference>
<dbReference type="EMBL" id="BK061737">
    <property type="protein sequence ID" value="DAZ90635.1"/>
    <property type="molecule type" value="Viral_cRNA"/>
</dbReference>
<keyword evidence="4" id="KW-0696">RNA-directed RNA polymerase</keyword>
<evidence type="ECO:0000256" key="2">
    <source>
        <dbReference type="ARBA" id="ARBA00004328"/>
    </source>
</evidence>
<dbReference type="GO" id="GO:0030430">
    <property type="term" value="C:host cell cytoplasm"/>
    <property type="evidence" value="ECO:0007669"/>
    <property type="project" value="UniProtKB-SubCell"/>
</dbReference>
<evidence type="ECO:0000256" key="19">
    <source>
        <dbReference type="ARBA" id="ARBA00031012"/>
    </source>
</evidence>
<keyword evidence="6" id="KW-0808">Transferase</keyword>
<feature type="domain" description="Mononegavirales mRNA-capping" evidence="24">
    <location>
        <begin position="1076"/>
        <end position="1291"/>
    </location>
</feature>
<reference evidence="25" key="1">
    <citation type="journal article" date="2022" name="bioRxiv">
        <title>Unlocking the hidden genetic diversity of varicosaviruses, the neglected plant rhabdoviruses.</title>
        <authorList>
            <person name="Bejerman N."/>
            <person name="Dietzgen R.G."/>
            <person name="Debat H."/>
        </authorList>
    </citation>
    <scope>NUCLEOTIDE SEQUENCE</scope>
</reference>
<comment type="catalytic activity">
    <reaction evidence="22">
        <text>GTP + H2O = GDP + phosphate + H(+)</text>
        <dbReference type="Rhea" id="RHEA:19669"/>
        <dbReference type="ChEBI" id="CHEBI:15377"/>
        <dbReference type="ChEBI" id="CHEBI:15378"/>
        <dbReference type="ChEBI" id="CHEBI:37565"/>
        <dbReference type="ChEBI" id="CHEBI:43474"/>
        <dbReference type="ChEBI" id="CHEBI:58189"/>
    </reaction>
</comment>
<evidence type="ECO:0000256" key="21">
    <source>
        <dbReference type="ARBA" id="ARBA00047370"/>
    </source>
</evidence>
<evidence type="ECO:0000256" key="15">
    <source>
        <dbReference type="ARBA" id="ARBA00023268"/>
    </source>
</evidence>
<keyword evidence="13" id="KW-0506">mRNA capping</keyword>
<evidence type="ECO:0000256" key="13">
    <source>
        <dbReference type="ARBA" id="ARBA00023042"/>
    </source>
</evidence>
<keyword evidence="8" id="KW-0548">Nucleotidyltransferase</keyword>
<organism evidence="25">
    <name type="scientific">Apera virus 1</name>
    <dbReference type="NCBI Taxonomy" id="2977951"/>
    <lineage>
        <taxon>Viruses</taxon>
        <taxon>Riboviria</taxon>
        <taxon>Orthornavirae</taxon>
        <taxon>Negarnaviricota</taxon>
        <taxon>Haploviricotina</taxon>
        <taxon>Monjiviricetes</taxon>
        <taxon>Mononegavirales</taxon>
        <taxon>Rhabdoviridae</taxon>
        <taxon>Betarhabdovirinae</taxon>
        <taxon>Varicosavirus</taxon>
        <taxon>Varicosavirus aperae</taxon>
    </lineage>
</organism>
<evidence type="ECO:0000256" key="10">
    <source>
        <dbReference type="ARBA" id="ARBA00022840"/>
    </source>
</evidence>
<dbReference type="GO" id="GO:0003968">
    <property type="term" value="F:RNA-directed RNA polymerase activity"/>
    <property type="evidence" value="ECO:0007669"/>
    <property type="project" value="UniProtKB-KW"/>
</dbReference>
<accession>A0A9N6YJ63</accession>
<keyword evidence="5" id="KW-0507">mRNA processing</keyword>
<evidence type="ECO:0000256" key="12">
    <source>
        <dbReference type="ARBA" id="ARBA00022953"/>
    </source>
</evidence>
<evidence type="ECO:0000256" key="1">
    <source>
        <dbReference type="ARBA" id="ARBA00004192"/>
    </source>
</evidence>
<evidence type="ECO:0000256" key="18">
    <source>
        <dbReference type="ARBA" id="ARBA00030436"/>
    </source>
</evidence>
<comment type="catalytic activity">
    <reaction evidence="17">
        <text>a 5'-end (5'-triphosphoguanosine)-(2'-O-methyladenylyl)-adenylyl-cytidylyl-adenosine in mRNA + S-adenosyl-L-methionine = a 5'-end (N(7)-methyl 5'-triphosphoguanosine)-(2'-O-methyladenylyl)-adenylyl-cytidylyl-adenosine in mRNA + S-adenosyl-L-homocysteine</text>
        <dbReference type="Rhea" id="RHEA:65440"/>
        <dbReference type="Rhea" id="RHEA-COMP:16798"/>
        <dbReference type="Rhea" id="RHEA-COMP:16801"/>
        <dbReference type="ChEBI" id="CHEBI:57856"/>
        <dbReference type="ChEBI" id="CHEBI:59789"/>
        <dbReference type="ChEBI" id="CHEBI:156482"/>
        <dbReference type="ChEBI" id="CHEBI:156483"/>
    </reaction>
</comment>